<organism evidence="2 3">
    <name type="scientific">Dokdonia ponticola</name>
    <dbReference type="NCBI Taxonomy" id="2041041"/>
    <lineage>
        <taxon>Bacteria</taxon>
        <taxon>Pseudomonadati</taxon>
        <taxon>Bacteroidota</taxon>
        <taxon>Flavobacteriia</taxon>
        <taxon>Flavobacteriales</taxon>
        <taxon>Flavobacteriaceae</taxon>
        <taxon>Dokdonia</taxon>
    </lineage>
</organism>
<feature type="domain" description="OmpA-like" evidence="1">
    <location>
        <begin position="70"/>
        <end position="133"/>
    </location>
</feature>
<dbReference type="Proteomes" id="UP001596043">
    <property type="component" value="Unassembled WGS sequence"/>
</dbReference>
<protein>
    <submittedName>
        <fullName evidence="2">OmpA family protein</fullName>
    </submittedName>
</protein>
<accession>A0ABV9HUT4</accession>
<sequence length="147" mass="16707">MLTTSVYAQTYDLPPNPEPGKCYVKCFNENKKKIKWEDIDCALVNYQKLDVSLENPDQPLSKRDLKIINRKLVPYIKKGYRLQIQSHYVSNAPDSINVKISSQRAIAVGNYLVERGMNPALLFINSLGSAEAKKSEIEYRVVDVGLE</sequence>
<comment type="caution">
    <text evidence="2">The sequence shown here is derived from an EMBL/GenBank/DDBJ whole genome shotgun (WGS) entry which is preliminary data.</text>
</comment>
<dbReference type="Gene3D" id="3.30.1330.60">
    <property type="entry name" value="OmpA-like domain"/>
    <property type="match status" value="1"/>
</dbReference>
<reference evidence="3" key="1">
    <citation type="journal article" date="2019" name="Int. J. Syst. Evol. Microbiol.">
        <title>The Global Catalogue of Microorganisms (GCM) 10K type strain sequencing project: providing services to taxonomists for standard genome sequencing and annotation.</title>
        <authorList>
            <consortium name="The Broad Institute Genomics Platform"/>
            <consortium name="The Broad Institute Genome Sequencing Center for Infectious Disease"/>
            <person name="Wu L."/>
            <person name="Ma J."/>
        </authorList>
    </citation>
    <scope>NUCLEOTIDE SEQUENCE [LARGE SCALE GENOMIC DNA]</scope>
    <source>
        <strain evidence="3">YJ-61-S</strain>
    </source>
</reference>
<evidence type="ECO:0000313" key="2">
    <source>
        <dbReference type="EMBL" id="MFC4633929.1"/>
    </source>
</evidence>
<dbReference type="EMBL" id="JBHSFV010000004">
    <property type="protein sequence ID" value="MFC4633929.1"/>
    <property type="molecule type" value="Genomic_DNA"/>
</dbReference>
<dbReference type="InterPro" id="IPR036737">
    <property type="entry name" value="OmpA-like_sf"/>
</dbReference>
<dbReference type="Pfam" id="PF00691">
    <property type="entry name" value="OmpA"/>
    <property type="match status" value="1"/>
</dbReference>
<dbReference type="InterPro" id="IPR006665">
    <property type="entry name" value="OmpA-like"/>
</dbReference>
<evidence type="ECO:0000313" key="3">
    <source>
        <dbReference type="Proteomes" id="UP001596043"/>
    </source>
</evidence>
<gene>
    <name evidence="2" type="ORF">ACFO3O_08425</name>
</gene>
<keyword evidence="3" id="KW-1185">Reference proteome</keyword>
<evidence type="ECO:0000259" key="1">
    <source>
        <dbReference type="Pfam" id="PF00691"/>
    </source>
</evidence>
<dbReference type="SUPFAM" id="SSF103088">
    <property type="entry name" value="OmpA-like"/>
    <property type="match status" value="1"/>
</dbReference>
<name>A0ABV9HUT4_9FLAO</name>
<proteinExistence type="predicted"/>